<feature type="compositionally biased region" description="Gly residues" evidence="1">
    <location>
        <begin position="177"/>
        <end position="186"/>
    </location>
</feature>
<gene>
    <name evidence="2" type="ORF">BOTBODRAFT_628659</name>
</gene>
<accession>A0A067MT62</accession>
<name>A0A067MT62_BOTB1</name>
<evidence type="ECO:0000313" key="2">
    <source>
        <dbReference type="EMBL" id="KDQ14766.1"/>
    </source>
</evidence>
<proteinExistence type="predicted"/>
<dbReference type="Proteomes" id="UP000027195">
    <property type="component" value="Unassembled WGS sequence"/>
</dbReference>
<reference evidence="3" key="1">
    <citation type="journal article" date="2014" name="Proc. Natl. Acad. Sci. U.S.A.">
        <title>Extensive sampling of basidiomycete genomes demonstrates inadequacy of the white-rot/brown-rot paradigm for wood decay fungi.</title>
        <authorList>
            <person name="Riley R."/>
            <person name="Salamov A.A."/>
            <person name="Brown D.W."/>
            <person name="Nagy L.G."/>
            <person name="Floudas D."/>
            <person name="Held B.W."/>
            <person name="Levasseur A."/>
            <person name="Lombard V."/>
            <person name="Morin E."/>
            <person name="Otillar R."/>
            <person name="Lindquist E.A."/>
            <person name="Sun H."/>
            <person name="LaButti K.M."/>
            <person name="Schmutz J."/>
            <person name="Jabbour D."/>
            <person name="Luo H."/>
            <person name="Baker S.E."/>
            <person name="Pisabarro A.G."/>
            <person name="Walton J.D."/>
            <person name="Blanchette R.A."/>
            <person name="Henrissat B."/>
            <person name="Martin F."/>
            <person name="Cullen D."/>
            <person name="Hibbett D.S."/>
            <person name="Grigoriev I.V."/>
        </authorList>
    </citation>
    <scope>NUCLEOTIDE SEQUENCE [LARGE SCALE GENOMIC DNA]</scope>
    <source>
        <strain evidence="3">FD-172 SS1</strain>
    </source>
</reference>
<dbReference type="HOGENOM" id="CLU_1454160_0_0_1"/>
<evidence type="ECO:0000313" key="3">
    <source>
        <dbReference type="Proteomes" id="UP000027195"/>
    </source>
</evidence>
<dbReference type="EMBL" id="KL198036">
    <property type="protein sequence ID" value="KDQ14766.1"/>
    <property type="molecule type" value="Genomic_DNA"/>
</dbReference>
<protein>
    <submittedName>
        <fullName evidence="2">Uncharacterized protein</fullName>
    </submittedName>
</protein>
<keyword evidence="3" id="KW-1185">Reference proteome</keyword>
<dbReference type="InParanoid" id="A0A067MT62"/>
<evidence type="ECO:0000256" key="1">
    <source>
        <dbReference type="SAM" id="MobiDB-lite"/>
    </source>
</evidence>
<organism evidence="2 3">
    <name type="scientific">Botryobasidium botryosum (strain FD-172 SS1)</name>
    <dbReference type="NCBI Taxonomy" id="930990"/>
    <lineage>
        <taxon>Eukaryota</taxon>
        <taxon>Fungi</taxon>
        <taxon>Dikarya</taxon>
        <taxon>Basidiomycota</taxon>
        <taxon>Agaricomycotina</taxon>
        <taxon>Agaricomycetes</taxon>
        <taxon>Cantharellales</taxon>
        <taxon>Botryobasidiaceae</taxon>
        <taxon>Botryobasidium</taxon>
    </lineage>
</organism>
<feature type="region of interest" description="Disordered" evidence="1">
    <location>
        <begin position="166"/>
        <end position="186"/>
    </location>
</feature>
<dbReference type="AlphaFoldDB" id="A0A067MT62"/>
<sequence>MPPGIYWPQSYHFLSREHGHLGPVRCVRRDMRAPPTQDFILREFDKRTPSGRWSYPVVASAITVFSGDAYACLGQDGQRHLLRSSQGQHTLCTDATQRHEKHPAFEASNPAGTEMKMAARVLPACEGSAAADICPDFPGLYPYLAPPLPYVKASARPFARFDSKRCQTPAAGKRKLAGGGGASGLG</sequence>